<evidence type="ECO:0000313" key="2">
    <source>
        <dbReference type="EMBL" id="RDX96051.1"/>
    </source>
</evidence>
<accession>A0A371GZV7</accession>
<feature type="compositionally biased region" description="Basic and acidic residues" evidence="1">
    <location>
        <begin position="157"/>
        <end position="167"/>
    </location>
</feature>
<organism evidence="2 3">
    <name type="scientific">Mucuna pruriens</name>
    <name type="common">Velvet bean</name>
    <name type="synonym">Dolichos pruriens</name>
    <dbReference type="NCBI Taxonomy" id="157652"/>
    <lineage>
        <taxon>Eukaryota</taxon>
        <taxon>Viridiplantae</taxon>
        <taxon>Streptophyta</taxon>
        <taxon>Embryophyta</taxon>
        <taxon>Tracheophyta</taxon>
        <taxon>Spermatophyta</taxon>
        <taxon>Magnoliopsida</taxon>
        <taxon>eudicotyledons</taxon>
        <taxon>Gunneridae</taxon>
        <taxon>Pentapetalae</taxon>
        <taxon>rosids</taxon>
        <taxon>fabids</taxon>
        <taxon>Fabales</taxon>
        <taxon>Fabaceae</taxon>
        <taxon>Papilionoideae</taxon>
        <taxon>50 kb inversion clade</taxon>
        <taxon>NPAAA clade</taxon>
        <taxon>indigoferoid/millettioid clade</taxon>
        <taxon>Phaseoleae</taxon>
        <taxon>Mucuna</taxon>
    </lineage>
</organism>
<sequence length="167" mass="19169">MDFPLAQRKLDKSSEIRCDHQGFLMRMRVSWTMQEQRESSHKYKTPSISQGFIMYVTLLGNVALRDRLIWCFMHLKGGNPRDVVLAIKHKLVSSSSSSKDDRSRSSQVDMSVNAKVEALSKMEEPMGPFIHESERRYNEEEGFHSGSSRSRRGGGGGRRDREACTRR</sequence>
<evidence type="ECO:0000256" key="1">
    <source>
        <dbReference type="SAM" id="MobiDB-lite"/>
    </source>
</evidence>
<proteinExistence type="predicted"/>
<feature type="compositionally biased region" description="Basic and acidic residues" evidence="1">
    <location>
        <begin position="131"/>
        <end position="143"/>
    </location>
</feature>
<comment type="caution">
    <text evidence="2">The sequence shown here is derived from an EMBL/GenBank/DDBJ whole genome shotgun (WGS) entry which is preliminary data.</text>
</comment>
<name>A0A371GZV7_MUCPR</name>
<evidence type="ECO:0000313" key="3">
    <source>
        <dbReference type="Proteomes" id="UP000257109"/>
    </source>
</evidence>
<dbReference type="Proteomes" id="UP000257109">
    <property type="component" value="Unassembled WGS sequence"/>
</dbReference>
<feature type="non-terminal residue" evidence="2">
    <location>
        <position position="1"/>
    </location>
</feature>
<reference evidence="2" key="1">
    <citation type="submission" date="2018-05" db="EMBL/GenBank/DDBJ databases">
        <title>Draft genome of Mucuna pruriens seed.</title>
        <authorList>
            <person name="Nnadi N.E."/>
            <person name="Vos R."/>
            <person name="Hasami M.H."/>
            <person name="Devisetty U.K."/>
            <person name="Aguiy J.C."/>
        </authorList>
    </citation>
    <scope>NUCLEOTIDE SEQUENCE [LARGE SCALE GENOMIC DNA]</scope>
    <source>
        <strain evidence="2">JCA_2017</strain>
    </source>
</reference>
<feature type="region of interest" description="Disordered" evidence="1">
    <location>
        <begin position="118"/>
        <end position="167"/>
    </location>
</feature>
<keyword evidence="3" id="KW-1185">Reference proteome</keyword>
<gene>
    <name evidence="2" type="ORF">CR513_21339</name>
</gene>
<protein>
    <submittedName>
        <fullName evidence="2">Uncharacterized protein</fullName>
    </submittedName>
</protein>
<dbReference type="AlphaFoldDB" id="A0A371GZV7"/>
<dbReference type="EMBL" id="QJKJ01003983">
    <property type="protein sequence ID" value="RDX96051.1"/>
    <property type="molecule type" value="Genomic_DNA"/>
</dbReference>